<dbReference type="Proteomes" id="UP000027822">
    <property type="component" value="Unassembled WGS sequence"/>
</dbReference>
<organism evidence="1 2">
    <name type="scientific">Bacillus manliponensis</name>
    <dbReference type="NCBI Taxonomy" id="574376"/>
    <lineage>
        <taxon>Bacteria</taxon>
        <taxon>Bacillati</taxon>
        <taxon>Bacillota</taxon>
        <taxon>Bacilli</taxon>
        <taxon>Bacillales</taxon>
        <taxon>Bacillaceae</taxon>
        <taxon>Bacillus</taxon>
        <taxon>Bacillus cereus group</taxon>
    </lineage>
</organism>
<proteinExistence type="predicted"/>
<reference evidence="1 2" key="1">
    <citation type="submission" date="2014-06" db="EMBL/GenBank/DDBJ databases">
        <title>Draft genome sequence of Bacillus manliponensis JCM 15802 (MCCC 1A00708).</title>
        <authorList>
            <person name="Lai Q."/>
            <person name="Liu Y."/>
            <person name="Shao Z."/>
        </authorList>
    </citation>
    <scope>NUCLEOTIDE SEQUENCE [LARGE SCALE GENOMIC DNA]</scope>
    <source>
        <strain evidence="1 2">JCM 15802</strain>
    </source>
</reference>
<dbReference type="RefSeq" id="WP_034640634.1">
    <property type="nucleotide sequence ID" value="NZ_CBCSJC010000014.1"/>
</dbReference>
<keyword evidence="2" id="KW-1185">Reference proteome</keyword>
<gene>
    <name evidence="1" type="ORF">BAMA_04740</name>
</gene>
<name>A0A073JWI7_9BACI</name>
<dbReference type="AlphaFoldDB" id="A0A073JWI7"/>
<accession>A0A073JWI7</accession>
<evidence type="ECO:0000313" key="1">
    <source>
        <dbReference type="EMBL" id="KEK18572.1"/>
    </source>
</evidence>
<sequence>MTTKKKNGLVNRTNRTYSIDNNALTTLEDLYEMTGGIPRTRLIDKAIFQSAEIYKLGAQDYFDCLDQIHRKTGVDKRELIDFSIQQLLKHYVKDKN</sequence>
<comment type="caution">
    <text evidence="1">The sequence shown here is derived from an EMBL/GenBank/DDBJ whole genome shotgun (WGS) entry which is preliminary data.</text>
</comment>
<protein>
    <submittedName>
        <fullName evidence="1">Uncharacterized protein</fullName>
    </submittedName>
</protein>
<evidence type="ECO:0000313" key="2">
    <source>
        <dbReference type="Proteomes" id="UP000027822"/>
    </source>
</evidence>
<dbReference type="EMBL" id="JOTN01000013">
    <property type="protein sequence ID" value="KEK18572.1"/>
    <property type="molecule type" value="Genomic_DNA"/>
</dbReference>